<dbReference type="AlphaFoldDB" id="A0A6N7PZ54"/>
<evidence type="ECO:0000313" key="3">
    <source>
        <dbReference type="Proteomes" id="UP000440224"/>
    </source>
</evidence>
<sequence length="133" mass="14112">MIGRVALGLVFACGCMSAEAEEERVLLGAIDALRDAPAEDLGGRRALIDALVKRPAKSPQAERARDSCAEAYRLLVEGKEGVASVKRALGGPSPVPTTLLADLAAAEAKIEKSRDEAMPACEKASTELRLRRR</sequence>
<reference evidence="2 3" key="1">
    <citation type="submission" date="2019-10" db="EMBL/GenBank/DDBJ databases">
        <title>A soil myxobacterium in the family Polyangiaceae.</title>
        <authorList>
            <person name="Li Y."/>
            <person name="Wang J."/>
        </authorList>
    </citation>
    <scope>NUCLEOTIDE SEQUENCE [LARGE SCALE GENOMIC DNA]</scope>
    <source>
        <strain evidence="2 3">DSM 14734</strain>
    </source>
</reference>
<protein>
    <submittedName>
        <fullName evidence="2">Uncharacterized protein</fullName>
    </submittedName>
</protein>
<name>A0A6N7PZ54_9BACT</name>
<dbReference type="OrthoDB" id="9887445at2"/>
<dbReference type="PROSITE" id="PS51257">
    <property type="entry name" value="PROKAR_LIPOPROTEIN"/>
    <property type="match status" value="1"/>
</dbReference>
<dbReference type="Proteomes" id="UP000440224">
    <property type="component" value="Unassembled WGS sequence"/>
</dbReference>
<gene>
    <name evidence="2" type="ORF">GF068_36445</name>
</gene>
<accession>A0A6N7PZ54</accession>
<dbReference type="RefSeq" id="WP_153824165.1">
    <property type="nucleotide sequence ID" value="NZ_WJIE01000017.1"/>
</dbReference>
<keyword evidence="3" id="KW-1185">Reference proteome</keyword>
<organism evidence="2 3">
    <name type="scientific">Polyangium spumosum</name>
    <dbReference type="NCBI Taxonomy" id="889282"/>
    <lineage>
        <taxon>Bacteria</taxon>
        <taxon>Pseudomonadati</taxon>
        <taxon>Myxococcota</taxon>
        <taxon>Polyangia</taxon>
        <taxon>Polyangiales</taxon>
        <taxon>Polyangiaceae</taxon>
        <taxon>Polyangium</taxon>
    </lineage>
</organism>
<comment type="caution">
    <text evidence="2">The sequence shown here is derived from an EMBL/GenBank/DDBJ whole genome shotgun (WGS) entry which is preliminary data.</text>
</comment>
<feature type="compositionally biased region" description="Basic and acidic residues" evidence="1">
    <location>
        <begin position="124"/>
        <end position="133"/>
    </location>
</feature>
<feature type="region of interest" description="Disordered" evidence="1">
    <location>
        <begin position="112"/>
        <end position="133"/>
    </location>
</feature>
<evidence type="ECO:0000313" key="2">
    <source>
        <dbReference type="EMBL" id="MRG97378.1"/>
    </source>
</evidence>
<proteinExistence type="predicted"/>
<dbReference type="EMBL" id="WJIE01000017">
    <property type="protein sequence ID" value="MRG97378.1"/>
    <property type="molecule type" value="Genomic_DNA"/>
</dbReference>
<evidence type="ECO:0000256" key="1">
    <source>
        <dbReference type="SAM" id="MobiDB-lite"/>
    </source>
</evidence>